<feature type="compositionally biased region" description="Basic and acidic residues" evidence="1">
    <location>
        <begin position="41"/>
        <end position="52"/>
    </location>
</feature>
<comment type="caution">
    <text evidence="2">The sequence shown here is derived from an EMBL/GenBank/DDBJ whole genome shotgun (WGS) entry which is preliminary data.</text>
</comment>
<accession>A0A9P0XF98</accession>
<reference evidence="2" key="1">
    <citation type="submission" date="2022-05" db="EMBL/GenBank/DDBJ databases">
        <authorList>
            <person name="Okamura Y."/>
        </authorList>
    </citation>
    <scope>NUCLEOTIDE SEQUENCE</scope>
</reference>
<dbReference type="Proteomes" id="UP001152562">
    <property type="component" value="Unassembled WGS sequence"/>
</dbReference>
<keyword evidence="3" id="KW-1185">Reference proteome</keyword>
<feature type="region of interest" description="Disordered" evidence="1">
    <location>
        <begin position="1"/>
        <end position="67"/>
    </location>
</feature>
<dbReference type="AlphaFoldDB" id="A0A9P0XF98"/>
<organism evidence="2 3">
    <name type="scientific">Pieris brassicae</name>
    <name type="common">White butterfly</name>
    <name type="synonym">Large white butterfly</name>
    <dbReference type="NCBI Taxonomy" id="7116"/>
    <lineage>
        <taxon>Eukaryota</taxon>
        <taxon>Metazoa</taxon>
        <taxon>Ecdysozoa</taxon>
        <taxon>Arthropoda</taxon>
        <taxon>Hexapoda</taxon>
        <taxon>Insecta</taxon>
        <taxon>Pterygota</taxon>
        <taxon>Neoptera</taxon>
        <taxon>Endopterygota</taxon>
        <taxon>Lepidoptera</taxon>
        <taxon>Glossata</taxon>
        <taxon>Ditrysia</taxon>
        <taxon>Papilionoidea</taxon>
        <taxon>Pieridae</taxon>
        <taxon>Pierinae</taxon>
        <taxon>Pieris</taxon>
    </lineage>
</organism>
<protein>
    <submittedName>
        <fullName evidence="2">Uncharacterized protein</fullName>
    </submittedName>
</protein>
<sequence>MDRSMAAEGLAGMEGSEGRVHTVRNNLYKRTGKGHSGRPSADSKARRTRMDRSTGSSRARMDHSMGHMVDRMGSAEGMMEDKVGKAGRVDTKVVDKAVDTKAVGTDRNRGSRDHKDRNTPFFKFSF</sequence>
<dbReference type="EMBL" id="CALOZG010000029">
    <property type="protein sequence ID" value="CAH4032707.1"/>
    <property type="molecule type" value="Genomic_DNA"/>
</dbReference>
<evidence type="ECO:0000313" key="3">
    <source>
        <dbReference type="Proteomes" id="UP001152562"/>
    </source>
</evidence>
<feature type="region of interest" description="Disordered" evidence="1">
    <location>
        <begin position="101"/>
        <end position="126"/>
    </location>
</feature>
<evidence type="ECO:0000313" key="2">
    <source>
        <dbReference type="EMBL" id="CAH4032707.1"/>
    </source>
</evidence>
<evidence type="ECO:0000256" key="1">
    <source>
        <dbReference type="SAM" id="MobiDB-lite"/>
    </source>
</evidence>
<proteinExistence type="predicted"/>
<name>A0A9P0XF98_PIEBR</name>
<feature type="compositionally biased region" description="Basic and acidic residues" evidence="1">
    <location>
        <begin position="101"/>
        <end position="118"/>
    </location>
</feature>
<gene>
    <name evidence="2" type="ORF">PIBRA_LOCUS9072</name>
</gene>